<accession>A0A2H3KPA1</accession>
<sequence length="126" mass="13883">MSRLIRFAMHRTWISALLSFILPGTLLACILHCSVPFPWGAPTDEASPFVCGHTLAFAQNLPPALSPGLIQSLTQGDLALAALLILALRLQDSLRAHTPLWQRRMGDAPPVPPPRRLCQRNGLRFK</sequence>
<organism evidence="1 2">
    <name type="scientific">Candidatus Chloroploca asiatica</name>
    <dbReference type="NCBI Taxonomy" id="1506545"/>
    <lineage>
        <taxon>Bacteria</taxon>
        <taxon>Bacillati</taxon>
        <taxon>Chloroflexota</taxon>
        <taxon>Chloroflexia</taxon>
        <taxon>Chloroflexales</taxon>
        <taxon>Chloroflexineae</taxon>
        <taxon>Oscillochloridaceae</taxon>
        <taxon>Candidatus Chloroploca</taxon>
    </lineage>
</organism>
<protein>
    <submittedName>
        <fullName evidence="1">Uncharacterized protein</fullName>
    </submittedName>
</protein>
<dbReference type="AlphaFoldDB" id="A0A2H3KPA1"/>
<dbReference type="PROSITE" id="PS51257">
    <property type="entry name" value="PROKAR_LIPOPROTEIN"/>
    <property type="match status" value="1"/>
</dbReference>
<proteinExistence type="predicted"/>
<dbReference type="Proteomes" id="UP000220922">
    <property type="component" value="Unassembled WGS sequence"/>
</dbReference>
<name>A0A2H3KPA1_9CHLR</name>
<evidence type="ECO:0000313" key="1">
    <source>
        <dbReference type="EMBL" id="PDV99249.1"/>
    </source>
</evidence>
<comment type="caution">
    <text evidence="1">The sequence shown here is derived from an EMBL/GenBank/DDBJ whole genome shotgun (WGS) entry which is preliminary data.</text>
</comment>
<reference evidence="1 2" key="1">
    <citation type="submission" date="2016-05" db="EMBL/GenBank/DDBJ databases">
        <authorList>
            <person name="Lavstsen T."/>
            <person name="Jespersen J.S."/>
        </authorList>
    </citation>
    <scope>NUCLEOTIDE SEQUENCE [LARGE SCALE GENOMIC DNA]</scope>
    <source>
        <strain evidence="1 2">B7-9</strain>
    </source>
</reference>
<gene>
    <name evidence="1" type="ORF">A9Q02_12870</name>
</gene>
<dbReference type="EMBL" id="LYXE01000078">
    <property type="protein sequence ID" value="PDV99249.1"/>
    <property type="molecule type" value="Genomic_DNA"/>
</dbReference>
<keyword evidence="2" id="KW-1185">Reference proteome</keyword>
<evidence type="ECO:0000313" key="2">
    <source>
        <dbReference type="Proteomes" id="UP000220922"/>
    </source>
</evidence>